<feature type="coiled-coil region" evidence="1">
    <location>
        <begin position="198"/>
        <end position="225"/>
    </location>
</feature>
<proteinExistence type="predicted"/>
<dbReference type="InterPro" id="IPR007296">
    <property type="entry name" value="DUF403"/>
</dbReference>
<gene>
    <name evidence="3" type="ORF">IAC53_06600</name>
</gene>
<evidence type="ECO:0000256" key="1">
    <source>
        <dbReference type="SAM" id="Coils"/>
    </source>
</evidence>
<keyword evidence="1" id="KW-0175">Coiled coil</keyword>
<reference evidence="3" key="2">
    <citation type="journal article" date="2021" name="PeerJ">
        <title>Extensive microbial diversity within the chicken gut microbiome revealed by metagenomics and culture.</title>
        <authorList>
            <person name="Gilroy R."/>
            <person name="Ravi A."/>
            <person name="Getino M."/>
            <person name="Pursley I."/>
            <person name="Horton D.L."/>
            <person name="Alikhan N.F."/>
            <person name="Baker D."/>
            <person name="Gharbi K."/>
            <person name="Hall N."/>
            <person name="Watson M."/>
            <person name="Adriaenssens E.M."/>
            <person name="Foster-Nyarko E."/>
            <person name="Jarju S."/>
            <person name="Secka A."/>
            <person name="Antonio M."/>
            <person name="Oren A."/>
            <person name="Chaudhuri R.R."/>
            <person name="La Ragione R."/>
            <person name="Hildebrand F."/>
            <person name="Pallen M.J."/>
        </authorList>
    </citation>
    <scope>NUCLEOTIDE SEQUENCE</scope>
    <source>
        <strain evidence="3">ChiGjej1B1-19959</strain>
    </source>
</reference>
<dbReference type="Pfam" id="PF04168">
    <property type="entry name" value="Alpha-E"/>
    <property type="match status" value="1"/>
</dbReference>
<comment type="caution">
    <text evidence="3">The sequence shown here is derived from an EMBL/GenBank/DDBJ whole genome shotgun (WGS) entry which is preliminary data.</text>
</comment>
<evidence type="ECO:0000313" key="3">
    <source>
        <dbReference type="EMBL" id="HIU36251.1"/>
    </source>
</evidence>
<dbReference type="Proteomes" id="UP000824071">
    <property type="component" value="Unassembled WGS sequence"/>
</dbReference>
<name>A0A9D1LEV7_9FIRM</name>
<dbReference type="EMBL" id="DVMW01000037">
    <property type="protein sequence ID" value="HIU36251.1"/>
    <property type="molecule type" value="Genomic_DNA"/>
</dbReference>
<organism evidence="3 4">
    <name type="scientific">Candidatus Fimenecus excrementigallinarum</name>
    <dbReference type="NCBI Taxonomy" id="2840816"/>
    <lineage>
        <taxon>Bacteria</taxon>
        <taxon>Bacillati</taxon>
        <taxon>Bacillota</taxon>
        <taxon>Clostridia</taxon>
        <taxon>Candidatus Fimenecus</taxon>
    </lineage>
</organism>
<dbReference type="AlphaFoldDB" id="A0A9D1LEV7"/>
<reference evidence="3" key="1">
    <citation type="submission" date="2020-10" db="EMBL/GenBank/DDBJ databases">
        <authorList>
            <person name="Gilroy R."/>
        </authorList>
    </citation>
    <scope>NUCLEOTIDE SEQUENCE</scope>
    <source>
        <strain evidence="3">ChiGjej1B1-19959</strain>
    </source>
</reference>
<evidence type="ECO:0000259" key="2">
    <source>
        <dbReference type="Pfam" id="PF04168"/>
    </source>
</evidence>
<protein>
    <submittedName>
        <fullName evidence="3">Alpha-E domain-containing protein</fullName>
    </submittedName>
</protein>
<evidence type="ECO:0000313" key="4">
    <source>
        <dbReference type="Proteomes" id="UP000824071"/>
    </source>
</evidence>
<sequence length="232" mass="26592">MGIISIKSTDNLFWLGRYVERVFTTLKMFTKCYDVLIDVDETAYVDFLKKLGLPNTYRYKSDFITNFLFDEGNPNSVLSTLLCAYDNAVVMRNELSSETMSYIQLAVNAMQRGKESGAPMLKLQEVFDCIFAFWGSADDYVESETTRNILKFGRSVERLDLYTRFSQPAPLVRKEFSILLNRLYKVGVACNLSAVDTLMKIILEKDDLEADKATIQNELARLFVTTPPEYYA</sequence>
<accession>A0A9D1LEV7</accession>
<feature type="domain" description="DUF403" evidence="2">
    <location>
        <begin position="9"/>
        <end position="165"/>
    </location>
</feature>